<dbReference type="InterPro" id="IPR018952">
    <property type="entry name" value="2-5-oligoAdlate_synth_1_dom2/C"/>
</dbReference>
<dbReference type="Gene3D" id="2.60.210.10">
    <property type="entry name" value="Apoptosis, Tumor Necrosis Factor Receptor Associated Protein 2, Chain A"/>
    <property type="match status" value="2"/>
</dbReference>
<name>A0ABN8NEI5_9CNID</name>
<feature type="coiled-coil region" evidence="2">
    <location>
        <begin position="1109"/>
        <end position="1171"/>
    </location>
</feature>
<comment type="caution">
    <text evidence="5">The sequence shown here is derived from an EMBL/GenBank/DDBJ whole genome shotgun (WGS) entry which is preliminary data.</text>
</comment>
<dbReference type="PANTHER" id="PTHR11258:SF22">
    <property type="entry name" value="MATH DOMAIN-CONTAINING PROTEIN"/>
    <property type="match status" value="1"/>
</dbReference>
<dbReference type="CDD" id="cd00121">
    <property type="entry name" value="MATH"/>
    <property type="match status" value="2"/>
</dbReference>
<feature type="domain" description="MATH" evidence="4">
    <location>
        <begin position="147"/>
        <end position="263"/>
    </location>
</feature>
<evidence type="ECO:0000313" key="6">
    <source>
        <dbReference type="Proteomes" id="UP001159405"/>
    </source>
</evidence>
<dbReference type="EMBL" id="CALNXK010000016">
    <property type="protein sequence ID" value="CAH3103797.1"/>
    <property type="molecule type" value="Genomic_DNA"/>
</dbReference>
<feature type="coiled-coil region" evidence="2">
    <location>
        <begin position="933"/>
        <end position="960"/>
    </location>
</feature>
<feature type="coiled-coil region" evidence="2">
    <location>
        <begin position="1029"/>
        <end position="1073"/>
    </location>
</feature>
<feature type="region of interest" description="Disordered" evidence="3">
    <location>
        <begin position="1405"/>
        <end position="1437"/>
    </location>
</feature>
<dbReference type="SMART" id="SM00061">
    <property type="entry name" value="MATH"/>
    <property type="match status" value="2"/>
</dbReference>
<dbReference type="InterPro" id="IPR008974">
    <property type="entry name" value="TRAF-like"/>
</dbReference>
<reference evidence="5 6" key="1">
    <citation type="submission" date="2022-05" db="EMBL/GenBank/DDBJ databases">
        <authorList>
            <consortium name="Genoscope - CEA"/>
            <person name="William W."/>
        </authorList>
    </citation>
    <scope>NUCLEOTIDE SEQUENCE [LARGE SCALE GENOMIC DNA]</scope>
</reference>
<dbReference type="InterPro" id="IPR043519">
    <property type="entry name" value="NT_sf"/>
</dbReference>
<feature type="compositionally biased region" description="Basic and acidic residues" evidence="3">
    <location>
        <begin position="1496"/>
        <end position="1517"/>
    </location>
</feature>
<dbReference type="Gene3D" id="1.10.1410.20">
    <property type="entry name" value="2'-5'-oligoadenylate synthetase 1, domain 2"/>
    <property type="match status" value="1"/>
</dbReference>
<dbReference type="Proteomes" id="UP001159405">
    <property type="component" value="Unassembled WGS sequence"/>
</dbReference>
<evidence type="ECO:0000256" key="2">
    <source>
        <dbReference type="SAM" id="Coils"/>
    </source>
</evidence>
<proteinExistence type="inferred from homology"/>
<dbReference type="Pfam" id="PF00917">
    <property type="entry name" value="MATH"/>
    <property type="match status" value="1"/>
</dbReference>
<gene>
    <name evidence="5" type="ORF">PLOB_00011411</name>
</gene>
<feature type="domain" description="MATH" evidence="4">
    <location>
        <begin position="15"/>
        <end position="139"/>
    </location>
</feature>
<feature type="region of interest" description="Disordered" evidence="3">
    <location>
        <begin position="1350"/>
        <end position="1372"/>
    </location>
</feature>
<dbReference type="SUPFAM" id="SSF81301">
    <property type="entry name" value="Nucleotidyltransferase"/>
    <property type="match status" value="1"/>
</dbReference>
<organism evidence="5 6">
    <name type="scientific">Porites lobata</name>
    <dbReference type="NCBI Taxonomy" id="104759"/>
    <lineage>
        <taxon>Eukaryota</taxon>
        <taxon>Metazoa</taxon>
        <taxon>Cnidaria</taxon>
        <taxon>Anthozoa</taxon>
        <taxon>Hexacorallia</taxon>
        <taxon>Scleractinia</taxon>
        <taxon>Fungiina</taxon>
        <taxon>Poritidae</taxon>
        <taxon>Porites</taxon>
    </lineage>
</organism>
<dbReference type="Pfam" id="PF10421">
    <property type="entry name" value="OAS1_C"/>
    <property type="match status" value="1"/>
</dbReference>
<dbReference type="InterPro" id="IPR002083">
    <property type="entry name" value="MATH/TRAF_dom"/>
</dbReference>
<feature type="coiled-coil region" evidence="2">
    <location>
        <begin position="1267"/>
        <end position="1301"/>
    </location>
</feature>
<dbReference type="PANTHER" id="PTHR11258">
    <property type="entry name" value="2-5 OLIGOADENYLATE SYNTHETASE"/>
    <property type="match status" value="1"/>
</dbReference>
<feature type="coiled-coil region" evidence="2">
    <location>
        <begin position="1557"/>
        <end position="1665"/>
    </location>
</feature>
<dbReference type="SUPFAM" id="SSF81631">
    <property type="entry name" value="PAP/OAS1 substrate-binding domain"/>
    <property type="match status" value="1"/>
</dbReference>
<accession>A0ABN8NEI5</accession>
<dbReference type="SUPFAM" id="SSF49599">
    <property type="entry name" value="TRAF domain-like"/>
    <property type="match status" value="2"/>
</dbReference>
<comment type="similarity">
    <text evidence="1">Belongs to the 2-5A synthase family.</text>
</comment>
<evidence type="ECO:0000256" key="3">
    <source>
        <dbReference type="SAM" id="MobiDB-lite"/>
    </source>
</evidence>
<dbReference type="PROSITE" id="PS50152">
    <property type="entry name" value="25A_SYNTH_3"/>
    <property type="match status" value="1"/>
</dbReference>
<sequence>MALRLHNTRILEDNTCCFNFIFEDFSNIGECVYSKPFAFAGYRWRFQGGIKGGQFNVFLRWLGGGQFTEKLKCKIRFSVQIINNNDPSKSVRAGNMNEDDEFPKVLFGTGWSKLAPVDVIEKPNSGFLDHNNLFVEMKCSMVQTVFEDKLVINLSSRTSHVTSSKFSLFGEEWYLVLYPKGEPNKNSGQHSEHAAAYLHREEPSMLRFKATYSIYIRDGREVQVTHNFSDSNASTAFGIEKFMRSKDLKAISKGGMVSIGVKITSIEPYYYLGFDTARWNPQDHQGIECVIEGVDLALKMRSLDQKTLDFSLKFDPGPKFLHSELDESAYYMKILWSIRVICLKDDNTSVTVNSWDVAGRSAFCHSQDEMIINTTLELNEVLNPYSPYLDDEKHVCVRLVIKNINEVYDPLLVNSDKHSIAKLREVNAMNKATLENFWKDQLDVVASEKDRLLADKEEEIAAKQGELEEKEALIQELEKEISESKECLAEIESTVDEIDGKKVSSIKDLIEEAQPDQEQLEKQQEVAEKLRSFLMEQLPFTVSRISVVGAAGQGTTIGGYRELDLAVFVKDLPRTEHKSWLPAIVFTIKTLLKQEGSKTADQTDEEQSATSKLPPCSDFMTTQTAVLFKCDSVNVVVIPLNDWEPMGSFTALYKQSLGQPADAQLFYNISVCERQTEFIYMQDSKCKDLIRIVKAWSNTVAWRNSSSKPSQYLVSLLVTAAYQVVNEGSESQAVRADKDVFLELADMVGDDSLEVFWNEYYLADDYPRENFPVSFELPIVQDPAIPTHNVASAGLEDWAQFRRELSKWVLALVTPSRHPFKNVLDSRANNGTPKRSRYSDLSTRRQFKRKQRSRSLSTSLNSLHQLSSAIKSLQVPSPVHEEIKCSKKDVLSPTKLNQVSVEDFVEKVVGRILKEVEKSDSRVKKEDSLPSNMESHESIILQMNKERLRLERQLSLLMKEQARYNKPLNSTTTVTAATVLEKELESKQKELCDLQKQCKQLQELLLELPVVKEELYKSKKDTKAISEVLFQSRKKNAELKDQVGKLNKQIEDFETFTEQYRDLQNRLKGVTNERDKNACEIQRLCSIVEDKDEEVQRNRAHCTTLKGLVDRLENAALEAENYLAISRENEAGLQYQIDELRLCLESNSQHLEDSRKRVVDLESQLKTSRETEVATTEQRERLVEQNDFLASELDIHKMEISRQDNLIDGQQREIHDLKVKLSNALEQMEYIQSQQREVDEFTEEERRNLEKTLCEMEDQLKQSKLERSELDASLREKSAKYEELAEEMKHSRGLLQDKQEELDATQSQAHWIVLQQEAVIAETSKELNGIWELVNDWLCNLSKECSQEVDEDSSANADVSDKESPGSDASDCIMPLKSLVQSVLEATAVRESNLQPADRPRVKLSPIFERSEDEFESSRPTSEGELDSSRLTSEDEEKLPTLADQALEIKQALLQLAKIASDQVAPVQAQNTIKSLQEERVSLGKEHKSALENLQKELEDSRKSETSLRRELSKKSSELTSLQKQLEESRTNLEYTFRKVESLSEQYEKTIDQQAKVTELTEDLRRLTKDIKAMEVENESVSQQLKESLAKLDDLSQTQPDVNNRQHLLGTMLEEKFNLEKKIQTLKEKSVNYRMQTEDYMSEYKYRTNTKIRVLEGNIEKAEAEICRLDGLLEKIRLVLHKYQDMVTSCPDLNKLLSFLDGQDIQ</sequence>
<protein>
    <recommendedName>
        <fullName evidence="4">MATH domain-containing protein</fullName>
    </recommendedName>
</protein>
<evidence type="ECO:0000256" key="1">
    <source>
        <dbReference type="ARBA" id="ARBA00009526"/>
    </source>
</evidence>
<feature type="coiled-coil region" evidence="2">
    <location>
        <begin position="453"/>
        <end position="537"/>
    </location>
</feature>
<dbReference type="PROSITE" id="PS50144">
    <property type="entry name" value="MATH"/>
    <property type="match status" value="2"/>
</dbReference>
<feature type="region of interest" description="Disordered" evidence="3">
    <location>
        <begin position="1496"/>
        <end position="1524"/>
    </location>
</feature>
<evidence type="ECO:0000313" key="5">
    <source>
        <dbReference type="EMBL" id="CAH3103797.1"/>
    </source>
</evidence>
<keyword evidence="6" id="KW-1185">Reference proteome</keyword>
<evidence type="ECO:0000259" key="4">
    <source>
        <dbReference type="PROSITE" id="PS50144"/>
    </source>
</evidence>
<keyword evidence="2" id="KW-0175">Coiled coil</keyword>
<feature type="region of interest" description="Disordered" evidence="3">
    <location>
        <begin position="822"/>
        <end position="844"/>
    </location>
</feature>